<evidence type="ECO:0000313" key="2">
    <source>
        <dbReference type="EMBL" id="SHE31265.1"/>
    </source>
</evidence>
<dbReference type="Gene3D" id="3.20.20.450">
    <property type="entry name" value="EAL domain"/>
    <property type="match status" value="1"/>
</dbReference>
<dbReference type="PANTHER" id="PTHR33121">
    <property type="entry name" value="CYCLIC DI-GMP PHOSPHODIESTERASE PDEF"/>
    <property type="match status" value="1"/>
</dbReference>
<dbReference type="CDD" id="cd01948">
    <property type="entry name" value="EAL"/>
    <property type="match status" value="1"/>
</dbReference>
<evidence type="ECO:0000313" key="3">
    <source>
        <dbReference type="Proteomes" id="UP000183987"/>
    </source>
</evidence>
<gene>
    <name evidence="2" type="ORF">SAMN05444339_10116</name>
</gene>
<dbReference type="Proteomes" id="UP000183987">
    <property type="component" value="Unassembled WGS sequence"/>
</dbReference>
<accession>A0A1M4SGE4</accession>
<dbReference type="PROSITE" id="PS50883">
    <property type="entry name" value="EAL"/>
    <property type="match status" value="1"/>
</dbReference>
<dbReference type="AlphaFoldDB" id="A0A1M4SGE4"/>
<sequence>MSQTRLHPTPAGDDDFADPLQYAFASRDADTPQLVSRALDRGQAKLAFQPIVMAADPARTAFHEGLIRLLDDAGRVIPAANFMPQVTNTEIGRRIDVLTLDLALRMLRQNPAMRLSVNVSARSLGDWRWRQTLEAGLAERGALGERLIFEISEASAMMLHEVVMHFMQDMQPRGVAFALDGFGGGMTAFRHLKDFFFDMVKVDKTFVKGIAGDPDNQVLVEALVTVAHQFEMFAIVEGVENAQDARWLQGIPVDCMQGYHFGAPRFEIDDLVRVALP</sequence>
<dbReference type="Pfam" id="PF00563">
    <property type="entry name" value="EAL"/>
    <property type="match status" value="1"/>
</dbReference>
<feature type="domain" description="EAL" evidence="1">
    <location>
        <begin position="28"/>
        <end position="277"/>
    </location>
</feature>
<proteinExistence type="predicted"/>
<dbReference type="SUPFAM" id="SSF141868">
    <property type="entry name" value="EAL domain-like"/>
    <property type="match status" value="1"/>
</dbReference>
<dbReference type="RefSeq" id="WP_072855186.1">
    <property type="nucleotide sequence ID" value="NZ_FQUE01000001.1"/>
</dbReference>
<keyword evidence="3" id="KW-1185">Reference proteome</keyword>
<evidence type="ECO:0000259" key="1">
    <source>
        <dbReference type="PROSITE" id="PS50883"/>
    </source>
</evidence>
<dbReference type="PANTHER" id="PTHR33121:SF79">
    <property type="entry name" value="CYCLIC DI-GMP PHOSPHODIESTERASE PDED-RELATED"/>
    <property type="match status" value="1"/>
</dbReference>
<dbReference type="InterPro" id="IPR001633">
    <property type="entry name" value="EAL_dom"/>
</dbReference>
<dbReference type="GO" id="GO:0071111">
    <property type="term" value="F:cyclic-guanylate-specific phosphodiesterase activity"/>
    <property type="evidence" value="ECO:0007669"/>
    <property type="project" value="InterPro"/>
</dbReference>
<name>A0A1M4SGE4_LOKAT</name>
<dbReference type="SMART" id="SM00052">
    <property type="entry name" value="EAL"/>
    <property type="match status" value="1"/>
</dbReference>
<reference evidence="3" key="1">
    <citation type="submission" date="2016-11" db="EMBL/GenBank/DDBJ databases">
        <authorList>
            <person name="Varghese N."/>
            <person name="Submissions S."/>
        </authorList>
    </citation>
    <scope>NUCLEOTIDE SEQUENCE [LARGE SCALE GENOMIC DNA]</scope>
    <source>
        <strain evidence="3">DSM 29326</strain>
    </source>
</reference>
<protein>
    <submittedName>
        <fullName evidence="2">EAL domain, c-di-GMP-specific phosphodiesterase class I (Or its enzymatically inactive variant)</fullName>
    </submittedName>
</protein>
<dbReference type="InterPro" id="IPR035919">
    <property type="entry name" value="EAL_sf"/>
</dbReference>
<dbReference type="OrthoDB" id="23692at2"/>
<dbReference type="InterPro" id="IPR050706">
    <property type="entry name" value="Cyclic-di-GMP_PDE-like"/>
</dbReference>
<dbReference type="STRING" id="366533.SAMN05444339_10116"/>
<organism evidence="2 3">
    <name type="scientific">Loktanella atrilutea</name>
    <dbReference type="NCBI Taxonomy" id="366533"/>
    <lineage>
        <taxon>Bacteria</taxon>
        <taxon>Pseudomonadati</taxon>
        <taxon>Pseudomonadota</taxon>
        <taxon>Alphaproteobacteria</taxon>
        <taxon>Rhodobacterales</taxon>
        <taxon>Roseobacteraceae</taxon>
        <taxon>Loktanella</taxon>
    </lineage>
</organism>
<dbReference type="EMBL" id="FQUE01000001">
    <property type="protein sequence ID" value="SHE31265.1"/>
    <property type="molecule type" value="Genomic_DNA"/>
</dbReference>